<keyword evidence="1" id="KW-1133">Transmembrane helix</keyword>
<keyword evidence="1" id="KW-0472">Membrane</keyword>
<organism evidence="2 3">
    <name type="scientific">Pelomonas aquatica</name>
    <dbReference type="NCBI Taxonomy" id="431058"/>
    <lineage>
        <taxon>Bacteria</taxon>
        <taxon>Pseudomonadati</taxon>
        <taxon>Pseudomonadota</taxon>
        <taxon>Betaproteobacteria</taxon>
        <taxon>Burkholderiales</taxon>
        <taxon>Sphaerotilaceae</taxon>
        <taxon>Roseateles</taxon>
    </lineage>
</organism>
<proteinExistence type="predicted"/>
<evidence type="ECO:0000313" key="2">
    <source>
        <dbReference type="EMBL" id="MDG0861690.1"/>
    </source>
</evidence>
<gene>
    <name evidence="2" type="ORF">EXJ73_04280</name>
</gene>
<evidence type="ECO:0000313" key="3">
    <source>
        <dbReference type="Proteomes" id="UP001152766"/>
    </source>
</evidence>
<dbReference type="EMBL" id="SGUG01000005">
    <property type="protein sequence ID" value="MDG0861690.1"/>
    <property type="molecule type" value="Genomic_DNA"/>
</dbReference>
<keyword evidence="3" id="KW-1185">Reference proteome</keyword>
<feature type="transmembrane region" description="Helical" evidence="1">
    <location>
        <begin position="40"/>
        <end position="57"/>
    </location>
</feature>
<sequence length="134" mass="14882">MKPPSKSRGFQRCLHMRKQRDVEGQQCELPVLIERQQWKLWLAGVMLAVGGAGLLMPDGIGRTLDAPGVAVQFGAMVLCFVSLGWAANAVRCKHCGLRIVMFAISCQSVGQWLHWLLTVKRCPKCGSDHARRQP</sequence>
<dbReference type="Proteomes" id="UP001152766">
    <property type="component" value="Unassembled WGS sequence"/>
</dbReference>
<dbReference type="RefSeq" id="WP_268151382.1">
    <property type="nucleotide sequence ID" value="NZ_JAPPUW010000011.1"/>
</dbReference>
<accession>A0A9X4R3P8</accession>
<keyword evidence="1" id="KW-0812">Transmembrane</keyword>
<dbReference type="AlphaFoldDB" id="A0A9X4R3P8"/>
<protein>
    <submittedName>
        <fullName evidence="2">Uncharacterized protein</fullName>
    </submittedName>
</protein>
<feature type="transmembrane region" description="Helical" evidence="1">
    <location>
        <begin position="69"/>
        <end position="87"/>
    </location>
</feature>
<name>A0A9X4R3P8_9BURK</name>
<reference evidence="2" key="1">
    <citation type="submission" date="2019-02" db="EMBL/GenBank/DDBJ databases">
        <title>Draft genome of the type strain Pelomonas aquatica CCUG 52575T.</title>
        <authorList>
            <person name="Gomila M."/>
            <person name="Lalucat J."/>
        </authorList>
    </citation>
    <scope>NUCLEOTIDE SEQUENCE</scope>
    <source>
        <strain evidence="2">CCUG 52575</strain>
    </source>
</reference>
<evidence type="ECO:0000256" key="1">
    <source>
        <dbReference type="SAM" id="Phobius"/>
    </source>
</evidence>
<comment type="caution">
    <text evidence="2">The sequence shown here is derived from an EMBL/GenBank/DDBJ whole genome shotgun (WGS) entry which is preliminary data.</text>
</comment>